<protein>
    <submittedName>
        <fullName evidence="1">Uncharacterized protein</fullName>
    </submittedName>
</protein>
<gene>
    <name evidence="1" type="ORF">O6H91_10G032800</name>
</gene>
<accession>A0ACC2CFL9</accession>
<organism evidence="1 2">
    <name type="scientific">Diphasiastrum complanatum</name>
    <name type="common">Issler's clubmoss</name>
    <name type="synonym">Lycopodium complanatum</name>
    <dbReference type="NCBI Taxonomy" id="34168"/>
    <lineage>
        <taxon>Eukaryota</taxon>
        <taxon>Viridiplantae</taxon>
        <taxon>Streptophyta</taxon>
        <taxon>Embryophyta</taxon>
        <taxon>Tracheophyta</taxon>
        <taxon>Lycopodiopsida</taxon>
        <taxon>Lycopodiales</taxon>
        <taxon>Lycopodiaceae</taxon>
        <taxon>Lycopodioideae</taxon>
        <taxon>Diphasiastrum</taxon>
    </lineage>
</organism>
<dbReference type="Proteomes" id="UP001162992">
    <property type="component" value="Chromosome 10"/>
</dbReference>
<proteinExistence type="predicted"/>
<keyword evidence="2" id="KW-1185">Reference proteome</keyword>
<name>A0ACC2CFL9_DIPCM</name>
<evidence type="ECO:0000313" key="1">
    <source>
        <dbReference type="EMBL" id="KAJ7540824.1"/>
    </source>
</evidence>
<sequence>MAERSGDGGGTPILLLFFIFLCLASILQHVEAQVEANVSYTYSSRRRSSVLSLFNLKGRSKYWSEKLLWGAVDEWERPKSPRKGSIVNYTDAGNIANYLNLGQVDAIYLPVPVNFIFIGFDGSGNHGLKLEGAELERWFKNLDHVLEHTRVPQLGESFTPFYQVKANREQKHNLPLVSYTHYNYSIHVVEMGERVTSVFERAIQVLSRKEDLTDKRPDSEVLWQVDVDGISYLFTSLLHYLKLDNAYSIFILNPKRNATLGKYGYRRGLSESEIDFIRQNVDIKNNLQSTKPNRYSDPLGFEKLRKPLYERHPMLKFSRTAASSIDMDQWVDRYLAILSSEQSSHGKPESEVLLSKTKQLMNGRNRDLASIFWKGIKSEQVFGLKPECLVDTWVGKERWAFVDLTAGPFSWGPAVGGEGVRTEKSLPSVEESFGKLPVTGEVPSDAEAQEDLQNIVEDRFSMFGEETTHAVDLLLAEIDIYELFAYKHCRGRKIKITLCQDLQERIDDMQQELETFRTSEHDESHQNKAMEALKRIEAWNLFGDIHEQVQNFSVARDSFLAHMGATLSSAMKHVITPSTSDGAYHYYEKINFQLYIVTEEKLKHPSLLPLDLPTLKEALSSLIIDSAQRLQFGIHMLSLSEDPALAVAFSVARRTTVLPVLLVNGTYKLSTRVYIDSLILEQQLQQLGTAKKSSDSKIAGKSALEIPIFWFVRTGEPLFVDKHHLAKALPDMVIVVQTSNSSWESHLQCNGKSILWDLSLPIKAAVAATAEHLAGLLPSHLTYSHAHENAAQDWTWEVGCHPFASTSDGWNVSYFQNDAVARSYIVTAIDESIENVNEAIEILLKEPTYAQSFQAFSDHEYELLRNYNSIVAFWKRIALATEELHFGEAVKLLPFLSHSSEGLMKSVAKATEALHPIHCTRKRKFEAKLDAVTGIALFAVLVVVGWMFRPRRIKPKIN</sequence>
<reference evidence="2" key="1">
    <citation type="journal article" date="2024" name="Proc. Natl. Acad. Sci. U.S.A.">
        <title>Extraordinary preservation of gene collinearity over three hundred million years revealed in homosporous lycophytes.</title>
        <authorList>
            <person name="Li C."/>
            <person name="Wickell D."/>
            <person name="Kuo L.Y."/>
            <person name="Chen X."/>
            <person name="Nie B."/>
            <person name="Liao X."/>
            <person name="Peng D."/>
            <person name="Ji J."/>
            <person name="Jenkins J."/>
            <person name="Williams M."/>
            <person name="Shu S."/>
            <person name="Plott C."/>
            <person name="Barry K."/>
            <person name="Rajasekar S."/>
            <person name="Grimwood J."/>
            <person name="Han X."/>
            <person name="Sun S."/>
            <person name="Hou Z."/>
            <person name="He W."/>
            <person name="Dai G."/>
            <person name="Sun C."/>
            <person name="Schmutz J."/>
            <person name="Leebens-Mack J.H."/>
            <person name="Li F.W."/>
            <person name="Wang L."/>
        </authorList>
    </citation>
    <scope>NUCLEOTIDE SEQUENCE [LARGE SCALE GENOMIC DNA]</scope>
    <source>
        <strain evidence="2">cv. PW_Plant_1</strain>
    </source>
</reference>
<dbReference type="EMBL" id="CM055101">
    <property type="protein sequence ID" value="KAJ7540824.1"/>
    <property type="molecule type" value="Genomic_DNA"/>
</dbReference>
<comment type="caution">
    <text evidence="1">The sequence shown here is derived from an EMBL/GenBank/DDBJ whole genome shotgun (WGS) entry which is preliminary data.</text>
</comment>
<evidence type="ECO:0000313" key="2">
    <source>
        <dbReference type="Proteomes" id="UP001162992"/>
    </source>
</evidence>